<reference evidence="1" key="1">
    <citation type="submission" date="2014-09" db="EMBL/GenBank/DDBJ databases">
        <authorList>
            <person name="Magalhaes I.L.F."/>
            <person name="Oliveira U."/>
            <person name="Santos F.R."/>
            <person name="Vidigal T.H.D.A."/>
            <person name="Brescovit A.D."/>
            <person name="Santos A.J."/>
        </authorList>
    </citation>
    <scope>NUCLEOTIDE SEQUENCE</scope>
    <source>
        <tissue evidence="1">Shoot tissue taken approximately 20 cm above the soil surface</tissue>
    </source>
</reference>
<organism evidence="1">
    <name type="scientific">Arundo donax</name>
    <name type="common">Giant reed</name>
    <name type="synonym">Donax arundinaceus</name>
    <dbReference type="NCBI Taxonomy" id="35708"/>
    <lineage>
        <taxon>Eukaryota</taxon>
        <taxon>Viridiplantae</taxon>
        <taxon>Streptophyta</taxon>
        <taxon>Embryophyta</taxon>
        <taxon>Tracheophyta</taxon>
        <taxon>Spermatophyta</taxon>
        <taxon>Magnoliopsida</taxon>
        <taxon>Liliopsida</taxon>
        <taxon>Poales</taxon>
        <taxon>Poaceae</taxon>
        <taxon>PACMAD clade</taxon>
        <taxon>Arundinoideae</taxon>
        <taxon>Arundineae</taxon>
        <taxon>Arundo</taxon>
    </lineage>
</organism>
<name>A0A0A8Y6Z7_ARUDO</name>
<sequence length="42" mass="4828">MNHLIEGIRTTALSLQDNSFPPSDMFMTYPSFPVIFSLFFTL</sequence>
<dbReference type="AlphaFoldDB" id="A0A0A8Y6Z7"/>
<reference evidence="1" key="2">
    <citation type="journal article" date="2015" name="Data Brief">
        <title>Shoot transcriptome of the giant reed, Arundo donax.</title>
        <authorList>
            <person name="Barrero R.A."/>
            <person name="Guerrero F.D."/>
            <person name="Moolhuijzen P."/>
            <person name="Goolsby J.A."/>
            <person name="Tidwell J."/>
            <person name="Bellgard S.E."/>
            <person name="Bellgard M.I."/>
        </authorList>
    </citation>
    <scope>NUCLEOTIDE SEQUENCE</scope>
    <source>
        <tissue evidence="1">Shoot tissue taken approximately 20 cm above the soil surface</tissue>
    </source>
</reference>
<evidence type="ECO:0000313" key="1">
    <source>
        <dbReference type="EMBL" id="JAD21891.1"/>
    </source>
</evidence>
<protein>
    <submittedName>
        <fullName evidence="1">Uncharacterized protein</fullName>
    </submittedName>
</protein>
<proteinExistence type="predicted"/>
<dbReference type="EMBL" id="GBRH01276004">
    <property type="protein sequence ID" value="JAD21891.1"/>
    <property type="molecule type" value="Transcribed_RNA"/>
</dbReference>
<accession>A0A0A8Y6Z7</accession>